<dbReference type="Proteomes" id="UP001060261">
    <property type="component" value="Chromosome"/>
</dbReference>
<feature type="domain" description="SbsA Ig-like" evidence="3">
    <location>
        <begin position="57"/>
        <end position="160"/>
    </location>
</feature>
<dbReference type="InterPro" id="IPR014755">
    <property type="entry name" value="Cu-Rt/internalin_Ig-like"/>
</dbReference>
<evidence type="ECO:0000256" key="2">
    <source>
        <dbReference type="SAM" id="MobiDB-lite"/>
    </source>
</evidence>
<name>A0ABY5YJK6_9DEIO</name>
<accession>A0ABY5YJK6</accession>
<evidence type="ECO:0000313" key="4">
    <source>
        <dbReference type="EMBL" id="UWX64990.1"/>
    </source>
</evidence>
<dbReference type="Gene3D" id="2.60.40.1220">
    <property type="match status" value="1"/>
</dbReference>
<keyword evidence="5" id="KW-1185">Reference proteome</keyword>
<dbReference type="InterPro" id="IPR032812">
    <property type="entry name" value="SbsA_Ig"/>
</dbReference>
<feature type="region of interest" description="Disordered" evidence="2">
    <location>
        <begin position="44"/>
        <end position="63"/>
    </location>
</feature>
<evidence type="ECO:0000313" key="5">
    <source>
        <dbReference type="Proteomes" id="UP001060261"/>
    </source>
</evidence>
<evidence type="ECO:0000259" key="3">
    <source>
        <dbReference type="Pfam" id="PF13205"/>
    </source>
</evidence>
<reference evidence="4" key="1">
    <citation type="submission" date="2022-09" db="EMBL/GenBank/DDBJ databases">
        <title>genome sequence of Deinococcus rubellus.</title>
        <authorList>
            <person name="Srinivasan S."/>
        </authorList>
    </citation>
    <scope>NUCLEOTIDE SEQUENCE</scope>
    <source>
        <strain evidence="4">Ant6</strain>
    </source>
</reference>
<organism evidence="4 5">
    <name type="scientific">Deinococcus rubellus</name>
    <dbReference type="NCBI Taxonomy" id="1889240"/>
    <lineage>
        <taxon>Bacteria</taxon>
        <taxon>Thermotogati</taxon>
        <taxon>Deinococcota</taxon>
        <taxon>Deinococci</taxon>
        <taxon>Deinococcales</taxon>
        <taxon>Deinococcaceae</taxon>
        <taxon>Deinococcus</taxon>
    </lineage>
</organism>
<proteinExistence type="predicted"/>
<dbReference type="Pfam" id="PF13205">
    <property type="entry name" value="Big_5"/>
    <property type="match status" value="1"/>
</dbReference>
<protein>
    <submittedName>
        <fullName evidence="4">Ig-like domain-containing protein</fullName>
    </submittedName>
</protein>
<keyword evidence="1" id="KW-0732">Signal</keyword>
<dbReference type="RefSeq" id="WP_260561248.1">
    <property type="nucleotide sequence ID" value="NZ_BAABEC010000191.1"/>
</dbReference>
<sequence length="368" mass="39455">MTRTLEHGPFPKLEAVQKGGYMRRQMMQTAAALVLVSLSLTACSGSTPAPPPPDPTDTTPPSIVSVTPAGDASGVAKDTNIVVTFSEAMNQASAQAAFQSADLGASTISWDAAGQVMTVNPNADLAYTSTGKTYSFQITDTATDLKGNKLSNPSSTAFKTFRQLSATLALKASTVGEISNSTQVLSGYSDIFAGDFADNTSRRTFLGFDLSSLPMELDPNNILAARLRVYVNQIVGSPFTKLFPPQCSVSICLITGKSVVLEHMFYGNTLIASAYNANPLSNDSRGLTDESPCGGVLICIFKNTTLGWNASDLNSWLKDDLINRATRNNLLEVRVRFPIDTNADSKDDFIKFNNNDKKAQLVVTYLMP</sequence>
<dbReference type="EMBL" id="CP104213">
    <property type="protein sequence ID" value="UWX64990.1"/>
    <property type="molecule type" value="Genomic_DNA"/>
</dbReference>
<evidence type="ECO:0000256" key="1">
    <source>
        <dbReference type="ARBA" id="ARBA00022729"/>
    </source>
</evidence>
<gene>
    <name evidence="4" type="ORF">N0D28_04850</name>
</gene>